<evidence type="ECO:0000313" key="2">
    <source>
        <dbReference type="EMBL" id="KAL3765766.1"/>
    </source>
</evidence>
<evidence type="ECO:0000256" key="1">
    <source>
        <dbReference type="SAM" id="MobiDB-lite"/>
    </source>
</evidence>
<keyword evidence="3" id="KW-1185">Reference proteome</keyword>
<sequence length="82" mass="8614">MRIRCRGQAALGGGGGGGGGGSGGGRGDVGCRIGDRGKSGGGRRREATRYRIWTERESYPATLFNVLSEGPDWFVEAITLRL</sequence>
<feature type="compositionally biased region" description="Gly residues" evidence="1">
    <location>
        <begin position="10"/>
        <end position="28"/>
    </location>
</feature>
<evidence type="ECO:0000313" key="3">
    <source>
        <dbReference type="Proteomes" id="UP001530315"/>
    </source>
</evidence>
<accession>A0ABD3MP03</accession>
<protein>
    <submittedName>
        <fullName evidence="2">Uncharacterized protein</fullName>
    </submittedName>
</protein>
<feature type="compositionally biased region" description="Basic and acidic residues" evidence="1">
    <location>
        <begin position="33"/>
        <end position="47"/>
    </location>
</feature>
<organism evidence="2 3">
    <name type="scientific">Stephanodiscus triporus</name>
    <dbReference type="NCBI Taxonomy" id="2934178"/>
    <lineage>
        <taxon>Eukaryota</taxon>
        <taxon>Sar</taxon>
        <taxon>Stramenopiles</taxon>
        <taxon>Ochrophyta</taxon>
        <taxon>Bacillariophyta</taxon>
        <taxon>Coscinodiscophyceae</taxon>
        <taxon>Thalassiosirophycidae</taxon>
        <taxon>Stephanodiscales</taxon>
        <taxon>Stephanodiscaceae</taxon>
        <taxon>Stephanodiscus</taxon>
    </lineage>
</organism>
<gene>
    <name evidence="2" type="ORF">ACHAW5_004173</name>
</gene>
<dbReference type="AlphaFoldDB" id="A0ABD3MP03"/>
<dbReference type="EMBL" id="JALLAZ020001743">
    <property type="protein sequence ID" value="KAL3765766.1"/>
    <property type="molecule type" value="Genomic_DNA"/>
</dbReference>
<comment type="caution">
    <text evidence="2">The sequence shown here is derived from an EMBL/GenBank/DDBJ whole genome shotgun (WGS) entry which is preliminary data.</text>
</comment>
<dbReference type="Proteomes" id="UP001530315">
    <property type="component" value="Unassembled WGS sequence"/>
</dbReference>
<feature type="region of interest" description="Disordered" evidence="1">
    <location>
        <begin position="1"/>
        <end position="47"/>
    </location>
</feature>
<proteinExistence type="predicted"/>
<name>A0ABD3MP03_9STRA</name>
<reference evidence="2 3" key="1">
    <citation type="submission" date="2024-10" db="EMBL/GenBank/DDBJ databases">
        <title>Updated reference genomes for cyclostephanoid diatoms.</title>
        <authorList>
            <person name="Roberts W.R."/>
            <person name="Alverson A.J."/>
        </authorList>
    </citation>
    <scope>NUCLEOTIDE SEQUENCE [LARGE SCALE GENOMIC DNA]</scope>
    <source>
        <strain evidence="2 3">AJA276-08</strain>
    </source>
</reference>